<feature type="domain" description="Scaffolding anchor of CK1" evidence="3">
    <location>
        <begin position="15"/>
        <end position="290"/>
    </location>
</feature>
<keyword evidence="5" id="KW-1185">Reference proteome</keyword>
<dbReference type="AlphaFoldDB" id="A0A667YTA1"/>
<reference evidence="4" key="3">
    <citation type="submission" date="2025-09" db="UniProtKB">
        <authorList>
            <consortium name="Ensembl"/>
        </authorList>
    </citation>
    <scope>IDENTIFICATION</scope>
</reference>
<organism evidence="4 5">
    <name type="scientific">Myripristis murdjan</name>
    <name type="common">pinecone soldierfish</name>
    <dbReference type="NCBI Taxonomy" id="586833"/>
    <lineage>
        <taxon>Eukaryota</taxon>
        <taxon>Metazoa</taxon>
        <taxon>Chordata</taxon>
        <taxon>Craniata</taxon>
        <taxon>Vertebrata</taxon>
        <taxon>Euteleostomi</taxon>
        <taxon>Actinopterygii</taxon>
        <taxon>Neopterygii</taxon>
        <taxon>Teleostei</taxon>
        <taxon>Neoteleostei</taxon>
        <taxon>Acanthomorphata</taxon>
        <taxon>Holocentriformes</taxon>
        <taxon>Holocentridae</taxon>
        <taxon>Myripristis</taxon>
    </lineage>
</organism>
<dbReference type="FunCoup" id="A0A667YTA1">
    <property type="interactions" value="1107"/>
</dbReference>
<reference evidence="4" key="1">
    <citation type="submission" date="2019-06" db="EMBL/GenBank/DDBJ databases">
        <authorList>
            <consortium name="Wellcome Sanger Institute Data Sharing"/>
        </authorList>
    </citation>
    <scope>NUCLEOTIDE SEQUENCE [LARGE SCALE GENOMIC DNA]</scope>
</reference>
<evidence type="ECO:0000259" key="3">
    <source>
        <dbReference type="Pfam" id="PF07894"/>
    </source>
</evidence>
<accession>A0A667YTA1</accession>
<comment type="similarity">
    <text evidence="1">Belongs to the FAM83 family.</text>
</comment>
<sequence length="534" mass="59632">MAESQLRCMDDEHVNEKIPESRPEFYYSEEQRAALEQLLRNGDGAFKMRLKEDNIKDFLSAREIKKIRQSFREYDTDSDSESGEHEKSKESSADSGVHSTYWPQMSDTEVPSLDIGWSGSSGFYKGVTRVSVYTHPPKESSPHIKEVVRRLIQESHKVVAIVMDLLTDLQILQDLLDASARRGVAVYAVLEARGVPHFLDMCTRLQINAMHLRNLRVRTVKGAGLALSFGKLPGSLSSKYMLVDGEKVMFGSYSFTWSSSRMDRNTITVMSGQVVDFFDNDFREMYAVSEQVDLYREFNITKPPIPAPIRKPPVEQTQPLPVSASRFQVSLGESRHINLKVPAHKYHNPKYSLVVGNSLVHTGSLQDLSTARDSLIGGLTQRNGLQKNMSNANGGSSEKLDRVCPQAPSSPVDEDEDGKGGLRKMQGPAGRKRSSFRLFLKGRGANQSAETIEEGVATPQSLSPTRKAADTNSVASNEPEDSFEIVEKPTLPKLKLKKAPKLPQRSLSLQTINTADDDGFKSRRRHQKKNCIQS</sequence>
<dbReference type="Pfam" id="PF07894">
    <property type="entry name" value="SACK1"/>
    <property type="match status" value="1"/>
</dbReference>
<feature type="compositionally biased region" description="Basic and acidic residues" evidence="2">
    <location>
        <begin position="82"/>
        <end position="92"/>
    </location>
</feature>
<evidence type="ECO:0000313" key="5">
    <source>
        <dbReference type="Proteomes" id="UP000472263"/>
    </source>
</evidence>
<dbReference type="Ensembl" id="ENSMMDT00005034539.1">
    <property type="protein sequence ID" value="ENSMMDP00005033795.1"/>
    <property type="gene ID" value="ENSMMDG00005015910.1"/>
</dbReference>
<dbReference type="GO" id="GO:0019901">
    <property type="term" value="F:protein kinase binding"/>
    <property type="evidence" value="ECO:0007669"/>
    <property type="project" value="TreeGrafter"/>
</dbReference>
<feature type="region of interest" description="Disordered" evidence="2">
    <location>
        <begin position="71"/>
        <end position="103"/>
    </location>
</feature>
<dbReference type="GeneTree" id="ENSGT00940000164021"/>
<gene>
    <name evidence="4" type="primary">fam83fa</name>
</gene>
<dbReference type="Gene3D" id="3.30.870.10">
    <property type="entry name" value="Endonuclease Chain A"/>
    <property type="match status" value="1"/>
</dbReference>
<dbReference type="OrthoDB" id="6103632at2759"/>
<proteinExistence type="inferred from homology"/>
<dbReference type="InterPro" id="IPR012461">
    <property type="entry name" value="SACK1"/>
</dbReference>
<evidence type="ECO:0000256" key="2">
    <source>
        <dbReference type="SAM" id="MobiDB-lite"/>
    </source>
</evidence>
<feature type="compositionally biased region" description="Polar residues" evidence="2">
    <location>
        <begin position="382"/>
        <end position="396"/>
    </location>
</feature>
<feature type="compositionally biased region" description="Polar residues" evidence="2">
    <location>
        <begin position="458"/>
        <end position="476"/>
    </location>
</feature>
<dbReference type="InParanoid" id="A0A667YTA1"/>
<feature type="region of interest" description="Disordered" evidence="2">
    <location>
        <begin position="507"/>
        <end position="534"/>
    </location>
</feature>
<evidence type="ECO:0000313" key="4">
    <source>
        <dbReference type="Ensembl" id="ENSMMDP00005033795.1"/>
    </source>
</evidence>
<feature type="compositionally biased region" description="Basic and acidic residues" evidence="2">
    <location>
        <begin position="8"/>
        <end position="22"/>
    </location>
</feature>
<feature type="region of interest" description="Disordered" evidence="2">
    <location>
        <begin position="447"/>
        <end position="486"/>
    </location>
</feature>
<dbReference type="Proteomes" id="UP000472263">
    <property type="component" value="Chromosome 8"/>
</dbReference>
<evidence type="ECO:0000256" key="1">
    <source>
        <dbReference type="ARBA" id="ARBA00006937"/>
    </source>
</evidence>
<feature type="region of interest" description="Disordered" evidence="2">
    <location>
        <begin position="382"/>
        <end position="434"/>
    </location>
</feature>
<feature type="compositionally biased region" description="Basic residues" evidence="2">
    <location>
        <begin position="522"/>
        <end position="534"/>
    </location>
</feature>
<dbReference type="InterPro" id="IPR050944">
    <property type="entry name" value="FAM83"/>
</dbReference>
<reference evidence="4" key="2">
    <citation type="submission" date="2025-08" db="UniProtKB">
        <authorList>
            <consortium name="Ensembl"/>
        </authorList>
    </citation>
    <scope>IDENTIFICATION</scope>
</reference>
<protein>
    <submittedName>
        <fullName evidence="4">Family with sequence similarity 83 member Fa</fullName>
    </submittedName>
</protein>
<dbReference type="GO" id="GO:0007165">
    <property type="term" value="P:signal transduction"/>
    <property type="evidence" value="ECO:0007669"/>
    <property type="project" value="TreeGrafter"/>
</dbReference>
<feature type="region of interest" description="Disordered" evidence="2">
    <location>
        <begin position="1"/>
        <end position="22"/>
    </location>
</feature>
<feature type="compositionally biased region" description="Polar residues" evidence="2">
    <location>
        <begin position="93"/>
        <end position="103"/>
    </location>
</feature>
<dbReference type="SUPFAM" id="SSF56024">
    <property type="entry name" value="Phospholipase D/nuclease"/>
    <property type="match status" value="1"/>
</dbReference>
<dbReference type="PANTHER" id="PTHR16181">
    <property type="entry name" value="PROTEIN FAM83A-RELATED"/>
    <property type="match status" value="1"/>
</dbReference>
<dbReference type="PANTHER" id="PTHR16181:SF14">
    <property type="entry name" value="FAMILY WITH SEQUENCE SIMILARITY 83 MEMBER FA"/>
    <property type="match status" value="1"/>
</dbReference>
<name>A0A667YTA1_9TELE</name>